<evidence type="ECO:0000313" key="2">
    <source>
        <dbReference type="Proteomes" id="UP000487989"/>
    </source>
</evidence>
<protein>
    <submittedName>
        <fullName evidence="1">Uncharacterized protein</fullName>
    </submittedName>
</protein>
<dbReference type="Proteomes" id="UP000487989">
    <property type="component" value="Unassembled WGS sequence"/>
</dbReference>
<name>A0A6I0LCU1_BACUN</name>
<accession>A0A6I0LCU1</accession>
<comment type="caution">
    <text evidence="1">The sequence shown here is derived from an EMBL/GenBank/DDBJ whole genome shotgun (WGS) entry which is preliminary data.</text>
</comment>
<organism evidence="1 2">
    <name type="scientific">Bacteroides uniformis</name>
    <dbReference type="NCBI Taxonomy" id="820"/>
    <lineage>
        <taxon>Bacteria</taxon>
        <taxon>Pseudomonadati</taxon>
        <taxon>Bacteroidota</taxon>
        <taxon>Bacteroidia</taxon>
        <taxon>Bacteroidales</taxon>
        <taxon>Bacteroidaceae</taxon>
        <taxon>Bacteroides</taxon>
    </lineage>
</organism>
<dbReference type="EMBL" id="WCTJ01000039">
    <property type="protein sequence ID" value="KAB4248397.1"/>
    <property type="molecule type" value="Genomic_DNA"/>
</dbReference>
<evidence type="ECO:0000313" key="1">
    <source>
        <dbReference type="EMBL" id="KAB4248397.1"/>
    </source>
</evidence>
<dbReference type="RefSeq" id="WP_151882032.1">
    <property type="nucleotide sequence ID" value="NZ_WCTH01000011.1"/>
</dbReference>
<gene>
    <name evidence="1" type="ORF">GAP48_18785</name>
</gene>
<sequence>MNNLTKMFEERMSSSQLFEEYYADLQDIQIQTINFDQTSYVLKFLWKHRKKSQVAITKVFTSQRRNRYLGILVYVQTGEGQQKKWDWTSFHIGLMDTSKGMCAIAFYIQSQQAIKFTPHFFHRYQNRFSNICDWQIRSQLELSKSLVDIIAIYMKRNLSMTWIETRSVFRNKVHIFGPVNDGVALLQWDKCRKLLQANTFVTMDMLDEKQTEMVNYARIYSSLSIEQRMKFKYPDFILDDENSIN</sequence>
<reference evidence="1 2" key="1">
    <citation type="journal article" date="2019" name="Nat. Med.">
        <title>A library of human gut bacterial isolates paired with longitudinal multiomics data enables mechanistic microbiome research.</title>
        <authorList>
            <person name="Poyet M."/>
            <person name="Groussin M."/>
            <person name="Gibbons S.M."/>
            <person name="Avila-Pacheco J."/>
            <person name="Jiang X."/>
            <person name="Kearney S.M."/>
            <person name="Perrotta A.R."/>
            <person name="Berdy B."/>
            <person name="Zhao S."/>
            <person name="Lieberman T.D."/>
            <person name="Swanson P.K."/>
            <person name="Smith M."/>
            <person name="Roesemann S."/>
            <person name="Alexander J.E."/>
            <person name="Rich S.A."/>
            <person name="Livny J."/>
            <person name="Vlamakis H."/>
            <person name="Clish C."/>
            <person name="Bullock K."/>
            <person name="Deik A."/>
            <person name="Scott J."/>
            <person name="Pierce K.A."/>
            <person name="Xavier R.J."/>
            <person name="Alm E.J."/>
        </authorList>
    </citation>
    <scope>NUCLEOTIDE SEQUENCE [LARGE SCALE GENOMIC DNA]</scope>
    <source>
        <strain evidence="1 2">BIOML-A3</strain>
    </source>
</reference>
<proteinExistence type="predicted"/>
<dbReference type="AlphaFoldDB" id="A0A6I0LCU1"/>